<accession>A0A9Q0EQ80</accession>
<keyword evidence="2" id="KW-1015">Disulfide bond</keyword>
<dbReference type="AlphaFoldDB" id="A0A9Q0EQ80"/>
<name>A0A9Q0EQ80_9TELE</name>
<dbReference type="PROSITE" id="PS00524">
    <property type="entry name" value="SMB_1"/>
    <property type="match status" value="1"/>
</dbReference>
<evidence type="ECO:0000256" key="3">
    <source>
        <dbReference type="ARBA" id="ARBA00023180"/>
    </source>
</evidence>
<dbReference type="InterPro" id="IPR039942">
    <property type="entry name" value="SBSPO"/>
</dbReference>
<protein>
    <recommendedName>
        <fullName evidence="5">SMB domain-containing protein</fullName>
    </recommendedName>
</protein>
<dbReference type="PANTHER" id="PTHR20920:SF2">
    <property type="entry name" value="SOMATOMEDIN-B AND THROMBOSPONDIN TYPE-1 DOMAIN-CONTAINING PROTEIN"/>
    <property type="match status" value="1"/>
</dbReference>
<dbReference type="Proteomes" id="UP001148018">
    <property type="component" value="Unassembled WGS sequence"/>
</dbReference>
<organism evidence="6 7">
    <name type="scientific">Muraenolepis orangiensis</name>
    <name type="common">Patagonian moray cod</name>
    <dbReference type="NCBI Taxonomy" id="630683"/>
    <lineage>
        <taxon>Eukaryota</taxon>
        <taxon>Metazoa</taxon>
        <taxon>Chordata</taxon>
        <taxon>Craniata</taxon>
        <taxon>Vertebrata</taxon>
        <taxon>Euteleostomi</taxon>
        <taxon>Actinopterygii</taxon>
        <taxon>Neopterygii</taxon>
        <taxon>Teleostei</taxon>
        <taxon>Neoteleostei</taxon>
        <taxon>Acanthomorphata</taxon>
        <taxon>Zeiogadaria</taxon>
        <taxon>Gadariae</taxon>
        <taxon>Gadiformes</taxon>
        <taxon>Muraenolepidoidei</taxon>
        <taxon>Muraenolepididae</taxon>
        <taxon>Muraenolepis</taxon>
    </lineage>
</organism>
<dbReference type="InterPro" id="IPR000884">
    <property type="entry name" value="TSP1_rpt"/>
</dbReference>
<dbReference type="Pfam" id="PF25031">
    <property type="entry name" value="SBSPON_C"/>
    <property type="match status" value="1"/>
</dbReference>
<sequence>MMMMMMMMMMMTQMTTTAGSSAGRSGGPLVAVLLATLGLNHLAAGGCAGRCCRSRDWSCTATDWNMRRGFGTCFCDETCVRTQDCCFDYFKECPAQDCVVSPWSYWSGCAEPCRLSTRVRVRHVQRQPGNGGQPCPDLEQRAGCLEDRDHAGNRCGPDTGPAFITSMEFGKGRPTHDHYGTPLNPGFCVEFTLQSRTAHCEAENRPHTHWMRYITEGFNVCVACQPPAMHNNTGSCQGDGLQSDKEAVLRWQALGHPRCGGTWRKVRKTQRCHCPPQHSFVFI</sequence>
<evidence type="ECO:0000259" key="5">
    <source>
        <dbReference type="PROSITE" id="PS50958"/>
    </source>
</evidence>
<dbReference type="EMBL" id="JANIIK010000037">
    <property type="protein sequence ID" value="KAJ3611429.1"/>
    <property type="molecule type" value="Genomic_DNA"/>
</dbReference>
<keyword evidence="3" id="KW-0325">Glycoprotein</keyword>
<feature type="chain" id="PRO_5040448045" description="SMB domain-containing protein" evidence="4">
    <location>
        <begin position="19"/>
        <end position="283"/>
    </location>
</feature>
<dbReference type="InterPro" id="IPR036383">
    <property type="entry name" value="TSP1_rpt_sf"/>
</dbReference>
<proteinExistence type="predicted"/>
<dbReference type="OrthoDB" id="98591at2759"/>
<dbReference type="Pfam" id="PF19028">
    <property type="entry name" value="TSP1_spondin"/>
    <property type="match status" value="1"/>
</dbReference>
<dbReference type="PANTHER" id="PTHR20920">
    <property type="entry name" value="RPE-SPONDIN"/>
    <property type="match status" value="1"/>
</dbReference>
<reference evidence="6" key="1">
    <citation type="submission" date="2022-07" db="EMBL/GenBank/DDBJ databases">
        <title>Chromosome-level genome of Muraenolepis orangiensis.</title>
        <authorList>
            <person name="Kim J."/>
        </authorList>
    </citation>
    <scope>NUCLEOTIDE SEQUENCE</scope>
    <source>
        <strain evidence="6">KU_S4_2022</strain>
        <tissue evidence="6">Muscle</tissue>
    </source>
</reference>
<comment type="caution">
    <text evidence="6">The sequence shown here is derived from an EMBL/GenBank/DDBJ whole genome shotgun (WGS) entry which is preliminary data.</text>
</comment>
<dbReference type="InterPro" id="IPR044004">
    <property type="entry name" value="TSP1_spondin_dom"/>
</dbReference>
<dbReference type="InterPro" id="IPR001212">
    <property type="entry name" value="Somatomedin_B_dom"/>
</dbReference>
<dbReference type="SUPFAM" id="SSF82895">
    <property type="entry name" value="TSP-1 type 1 repeat"/>
    <property type="match status" value="1"/>
</dbReference>
<evidence type="ECO:0000313" key="6">
    <source>
        <dbReference type="EMBL" id="KAJ3611429.1"/>
    </source>
</evidence>
<dbReference type="PROSITE" id="PS50092">
    <property type="entry name" value="TSP1"/>
    <property type="match status" value="1"/>
</dbReference>
<evidence type="ECO:0000313" key="7">
    <source>
        <dbReference type="Proteomes" id="UP001148018"/>
    </source>
</evidence>
<dbReference type="InterPro" id="IPR056801">
    <property type="entry name" value="SBSPON_C"/>
</dbReference>
<evidence type="ECO:0000256" key="1">
    <source>
        <dbReference type="ARBA" id="ARBA00022729"/>
    </source>
</evidence>
<dbReference type="PROSITE" id="PS50958">
    <property type="entry name" value="SMB_2"/>
    <property type="match status" value="1"/>
</dbReference>
<gene>
    <name evidence="6" type="ORF">NHX12_021444</name>
</gene>
<dbReference type="Gene3D" id="2.20.100.10">
    <property type="entry name" value="Thrombospondin type-1 (TSP1) repeat"/>
    <property type="match status" value="1"/>
</dbReference>
<feature type="domain" description="SMB" evidence="5">
    <location>
        <begin position="43"/>
        <end position="98"/>
    </location>
</feature>
<feature type="signal peptide" evidence="4">
    <location>
        <begin position="1"/>
        <end position="18"/>
    </location>
</feature>
<evidence type="ECO:0000256" key="2">
    <source>
        <dbReference type="ARBA" id="ARBA00023157"/>
    </source>
</evidence>
<evidence type="ECO:0000256" key="4">
    <source>
        <dbReference type="SAM" id="SignalP"/>
    </source>
</evidence>
<keyword evidence="7" id="KW-1185">Reference proteome</keyword>
<keyword evidence="1 4" id="KW-0732">Signal</keyword>